<dbReference type="EMBL" id="BAAANB010000002">
    <property type="protein sequence ID" value="GAA2023433.1"/>
    <property type="molecule type" value="Genomic_DNA"/>
</dbReference>
<dbReference type="RefSeq" id="WP_343988793.1">
    <property type="nucleotide sequence ID" value="NZ_BAAANB010000002.1"/>
</dbReference>
<dbReference type="Proteomes" id="UP001501285">
    <property type="component" value="Unassembled WGS sequence"/>
</dbReference>
<keyword evidence="2" id="KW-1185">Reference proteome</keyword>
<evidence type="ECO:0000313" key="2">
    <source>
        <dbReference type="Proteomes" id="UP001501285"/>
    </source>
</evidence>
<gene>
    <name evidence="1" type="ORF">GCM10009740_10900</name>
</gene>
<sequence length="259" mass="28750">MSELASRAEAIGAHLVAHALGATASKFDAEGRQSAVDFLMEWPNGRHGALEVTLVTQPESAAWQGMAAREGWQWPALSGWEFRLAGPDMPYRRARNAVLRAVALCDQWGVDEPHGLPADVLDREPEVGWVNEVGELRRSSLKPGVSLFSEVRAEFVEASTCDFATVVEGWLKLPHMPRHVEKVLSAAGVAERHLFLVPVDEVLPARFLTNDFAAPTRSPEGFSGLDGIWIWSNYWHQFLVCRGGSWQWLDFPPKGDRRG</sequence>
<proteinExistence type="predicted"/>
<comment type="caution">
    <text evidence="1">The sequence shown here is derived from an EMBL/GenBank/DDBJ whole genome shotgun (WGS) entry which is preliminary data.</text>
</comment>
<organism evidence="1 2">
    <name type="scientific">Terrabacter terrae</name>
    <dbReference type="NCBI Taxonomy" id="318434"/>
    <lineage>
        <taxon>Bacteria</taxon>
        <taxon>Bacillati</taxon>
        <taxon>Actinomycetota</taxon>
        <taxon>Actinomycetes</taxon>
        <taxon>Micrococcales</taxon>
        <taxon>Intrasporangiaceae</taxon>
        <taxon>Terrabacter</taxon>
    </lineage>
</organism>
<name>A0ABP5FFJ1_9MICO</name>
<evidence type="ECO:0000313" key="1">
    <source>
        <dbReference type="EMBL" id="GAA2023433.1"/>
    </source>
</evidence>
<protein>
    <submittedName>
        <fullName evidence="1">Uncharacterized protein</fullName>
    </submittedName>
</protein>
<reference evidence="2" key="1">
    <citation type="journal article" date="2019" name="Int. J. Syst. Evol. Microbiol.">
        <title>The Global Catalogue of Microorganisms (GCM) 10K type strain sequencing project: providing services to taxonomists for standard genome sequencing and annotation.</title>
        <authorList>
            <consortium name="The Broad Institute Genomics Platform"/>
            <consortium name="The Broad Institute Genome Sequencing Center for Infectious Disease"/>
            <person name="Wu L."/>
            <person name="Ma J."/>
        </authorList>
    </citation>
    <scope>NUCLEOTIDE SEQUENCE [LARGE SCALE GENOMIC DNA]</scope>
    <source>
        <strain evidence="2">JCM 14283</strain>
    </source>
</reference>
<accession>A0ABP5FFJ1</accession>